<feature type="region of interest" description="Disordered" evidence="1">
    <location>
        <begin position="23"/>
        <end position="43"/>
    </location>
</feature>
<feature type="compositionally biased region" description="Basic and acidic residues" evidence="1">
    <location>
        <begin position="25"/>
        <end position="36"/>
    </location>
</feature>
<feature type="compositionally biased region" description="Basic and acidic residues" evidence="1">
    <location>
        <begin position="162"/>
        <end position="176"/>
    </location>
</feature>
<accession>A0A811BR57</accession>
<dbReference type="Proteomes" id="UP001253637">
    <property type="component" value="Segment"/>
</dbReference>
<organism evidence="2 3">
    <name type="scientific">Pandoravirus japonicus</name>
    <dbReference type="NCBI Taxonomy" id="2823154"/>
    <lineage>
        <taxon>Viruses</taxon>
        <taxon>Pandoravirus</taxon>
    </lineage>
</organism>
<protein>
    <submittedName>
        <fullName evidence="2">Uncharacterized protein</fullName>
    </submittedName>
</protein>
<feature type="compositionally biased region" description="Acidic residues" evidence="1">
    <location>
        <begin position="149"/>
        <end position="161"/>
    </location>
</feature>
<evidence type="ECO:0000313" key="3">
    <source>
        <dbReference type="Proteomes" id="UP001253637"/>
    </source>
</evidence>
<dbReference type="InterPro" id="IPR043909">
    <property type="entry name" value="DUF5768"/>
</dbReference>
<evidence type="ECO:0000256" key="1">
    <source>
        <dbReference type="SAM" id="MobiDB-lite"/>
    </source>
</evidence>
<name>A0A811BR57_9VIRU</name>
<sequence length="739" mass="79485">MADAAPDRVDALGTLSAALASLAKPPDDPYEGDREMSPTTPKAASAIRRRFARAHAVCADWRGEVLRRAAACDPRGVHLCLATMDALGANVHALSVLPARTKSAAMPGLPRDGGTDACAVQVFIGSRTCIGWWDANPDDHDDVDPNRADDDDGNESVDGEEDTNRHVDDDATHNDDSDVGGGTMPRSVAAIAKEPQDADPHSDDMQGPLSPHLLLSCSRLVGAIDGDRCPEGSIATDKAKRFIFEVRMGFSPDVWMTAGPVVDVAGTEACIDLGCLLVARDMADRRPQGAGPLVARRRLIDFLASGLPTWEAFAARRYADLRRLPAVLAAHGWRVNRLADAPWSWSCDAGPLAEPDDRSLALGHPDLPEKMYIHLDDGRLVVSADGTWLHDRPRVDAPGALPADPIDSMFYGDEPGVPRDSCKENGRYHSLSHAERDMCVQRARLVGMGLISEHVLDGRTDKYMTRQWDRQVEHYLFTMRNTSSRVLPPVRLDNMARLIQAHVAQAIFGEYGPVEAVTGRRLNGGLCDDLLGAAIDSGRLCSGLRCIDKITANAYECPIDCDLDARAAASDRPRMLVNWRAKCVAVHTAKDEEKHSTAPCTAMRSVHVWMGVAVQTDGRGGACVALIVRRKRAPLDEPVDDPAADGATWGDVADRCGQGAPDHPPDLHPALVASLETERACETAACVTPWAYHTGADGPVDARALTEWALDRVADLFKAIDDVAATGALVAAHAPASDE</sequence>
<evidence type="ECO:0000313" key="2">
    <source>
        <dbReference type="EMBL" id="BCU03302.1"/>
    </source>
</evidence>
<dbReference type="Pfam" id="PF19072">
    <property type="entry name" value="DUF5768"/>
    <property type="match status" value="1"/>
</dbReference>
<reference evidence="2" key="1">
    <citation type="submission" date="2021-04" db="EMBL/GenBank/DDBJ databases">
        <title>Draft Genome Sequence of Pandoravirus japonicus, Isolated from the Sabaishi River of Niigata, Japan.</title>
        <authorList>
            <person name="Hosokawa N."/>
            <person name="Takahashi H."/>
            <person name="Aoki K."/>
            <person name="Takemura M."/>
        </authorList>
    </citation>
    <scope>NUCLEOTIDE SEQUENCE</scope>
</reference>
<dbReference type="EMBL" id="LC625835">
    <property type="protein sequence ID" value="BCU03302.1"/>
    <property type="molecule type" value="Genomic_DNA"/>
</dbReference>
<proteinExistence type="predicted"/>
<feature type="region of interest" description="Disordered" evidence="1">
    <location>
        <begin position="140"/>
        <end position="185"/>
    </location>
</feature>